<evidence type="ECO:0000256" key="1">
    <source>
        <dbReference type="SAM" id="MobiDB-lite"/>
    </source>
</evidence>
<comment type="caution">
    <text evidence="3">The sequence shown here is derived from an EMBL/GenBank/DDBJ whole genome shotgun (WGS) entry which is preliminary data.</text>
</comment>
<evidence type="ECO:0000313" key="3">
    <source>
        <dbReference type="EMBL" id="GIX99104.1"/>
    </source>
</evidence>
<keyword evidence="2" id="KW-0472">Membrane</keyword>
<gene>
    <name evidence="3" type="ORF">CDAR_497711</name>
</gene>
<feature type="region of interest" description="Disordered" evidence="1">
    <location>
        <begin position="13"/>
        <end position="32"/>
    </location>
</feature>
<evidence type="ECO:0000313" key="4">
    <source>
        <dbReference type="Proteomes" id="UP001054837"/>
    </source>
</evidence>
<feature type="region of interest" description="Disordered" evidence="1">
    <location>
        <begin position="48"/>
        <end position="79"/>
    </location>
</feature>
<feature type="compositionally biased region" description="Polar residues" evidence="1">
    <location>
        <begin position="13"/>
        <end position="24"/>
    </location>
</feature>
<feature type="compositionally biased region" description="Basic and acidic residues" evidence="1">
    <location>
        <begin position="49"/>
        <end position="71"/>
    </location>
</feature>
<reference evidence="3 4" key="1">
    <citation type="submission" date="2021-06" db="EMBL/GenBank/DDBJ databases">
        <title>Caerostris darwini draft genome.</title>
        <authorList>
            <person name="Kono N."/>
            <person name="Arakawa K."/>
        </authorList>
    </citation>
    <scope>NUCLEOTIDE SEQUENCE [LARGE SCALE GENOMIC DNA]</scope>
</reference>
<protein>
    <submittedName>
        <fullName evidence="3">Uncharacterized protein</fullName>
    </submittedName>
</protein>
<sequence>MKYRIDSFNLLSDSFQSDPFTQKNIGPGVIEQKTEEVKEKKAKFVAGADQEKANKDSLRRKEPTVESERERHKQRRGKNKLGRHSFLLPRMQGSLEGFCVSSTKEDSVIYSFALVFPFFCFVVDAFAEVVSC</sequence>
<dbReference type="AlphaFoldDB" id="A0AAV4PTK5"/>
<dbReference type="EMBL" id="BPLQ01003268">
    <property type="protein sequence ID" value="GIX99104.1"/>
    <property type="molecule type" value="Genomic_DNA"/>
</dbReference>
<accession>A0AAV4PTK5</accession>
<proteinExistence type="predicted"/>
<feature type="transmembrane region" description="Helical" evidence="2">
    <location>
        <begin position="108"/>
        <end position="127"/>
    </location>
</feature>
<name>A0AAV4PTK5_9ARAC</name>
<keyword evidence="4" id="KW-1185">Reference proteome</keyword>
<keyword evidence="2" id="KW-1133">Transmembrane helix</keyword>
<evidence type="ECO:0000256" key="2">
    <source>
        <dbReference type="SAM" id="Phobius"/>
    </source>
</evidence>
<dbReference type="Proteomes" id="UP001054837">
    <property type="component" value="Unassembled WGS sequence"/>
</dbReference>
<keyword evidence="2" id="KW-0812">Transmembrane</keyword>
<organism evidence="3 4">
    <name type="scientific">Caerostris darwini</name>
    <dbReference type="NCBI Taxonomy" id="1538125"/>
    <lineage>
        <taxon>Eukaryota</taxon>
        <taxon>Metazoa</taxon>
        <taxon>Ecdysozoa</taxon>
        <taxon>Arthropoda</taxon>
        <taxon>Chelicerata</taxon>
        <taxon>Arachnida</taxon>
        <taxon>Araneae</taxon>
        <taxon>Araneomorphae</taxon>
        <taxon>Entelegynae</taxon>
        <taxon>Araneoidea</taxon>
        <taxon>Araneidae</taxon>
        <taxon>Caerostris</taxon>
    </lineage>
</organism>